<dbReference type="Proteomes" id="UP001454036">
    <property type="component" value="Unassembled WGS sequence"/>
</dbReference>
<reference evidence="1 2" key="1">
    <citation type="submission" date="2024-01" db="EMBL/GenBank/DDBJ databases">
        <title>The complete chloroplast genome sequence of Lithospermum erythrorhizon: insights into the phylogenetic relationship among Boraginaceae species and the maternal lineages of purple gromwells.</title>
        <authorList>
            <person name="Okada T."/>
            <person name="Watanabe K."/>
        </authorList>
    </citation>
    <scope>NUCLEOTIDE SEQUENCE [LARGE SCALE GENOMIC DNA]</scope>
</reference>
<dbReference type="PANTHER" id="PTHR48475:SF2">
    <property type="entry name" value="RIBONUCLEASE H"/>
    <property type="match status" value="1"/>
</dbReference>
<dbReference type="EMBL" id="BAABME010004764">
    <property type="protein sequence ID" value="GAA0163483.1"/>
    <property type="molecule type" value="Genomic_DNA"/>
</dbReference>
<protein>
    <submittedName>
        <fullName evidence="1">Uncharacterized protein</fullName>
    </submittedName>
</protein>
<sequence length="72" mass="8200">MKRILISPALARQMTTWVVELSEFDITYVPRTSIKAQVKMEYALRFSFKAINNEAEYDAMIAGLMLVKSLGV</sequence>
<accession>A0AAV3QJZ2</accession>
<evidence type="ECO:0000313" key="2">
    <source>
        <dbReference type="Proteomes" id="UP001454036"/>
    </source>
</evidence>
<dbReference type="PANTHER" id="PTHR48475">
    <property type="entry name" value="RIBONUCLEASE H"/>
    <property type="match status" value="1"/>
</dbReference>
<dbReference type="AlphaFoldDB" id="A0AAV3QJZ2"/>
<gene>
    <name evidence="1" type="ORF">LIER_19336</name>
</gene>
<evidence type="ECO:0000313" key="1">
    <source>
        <dbReference type="EMBL" id="GAA0163483.1"/>
    </source>
</evidence>
<organism evidence="1 2">
    <name type="scientific">Lithospermum erythrorhizon</name>
    <name type="common">Purple gromwell</name>
    <name type="synonym">Lithospermum officinale var. erythrorhizon</name>
    <dbReference type="NCBI Taxonomy" id="34254"/>
    <lineage>
        <taxon>Eukaryota</taxon>
        <taxon>Viridiplantae</taxon>
        <taxon>Streptophyta</taxon>
        <taxon>Embryophyta</taxon>
        <taxon>Tracheophyta</taxon>
        <taxon>Spermatophyta</taxon>
        <taxon>Magnoliopsida</taxon>
        <taxon>eudicotyledons</taxon>
        <taxon>Gunneridae</taxon>
        <taxon>Pentapetalae</taxon>
        <taxon>asterids</taxon>
        <taxon>lamiids</taxon>
        <taxon>Boraginales</taxon>
        <taxon>Boraginaceae</taxon>
        <taxon>Boraginoideae</taxon>
        <taxon>Lithospermeae</taxon>
        <taxon>Lithospermum</taxon>
    </lineage>
</organism>
<keyword evidence="2" id="KW-1185">Reference proteome</keyword>
<proteinExistence type="predicted"/>
<name>A0AAV3QJZ2_LITER</name>
<comment type="caution">
    <text evidence="1">The sequence shown here is derived from an EMBL/GenBank/DDBJ whole genome shotgun (WGS) entry which is preliminary data.</text>
</comment>